<sequence>MRTLFRTLLACGFAASNAGAAQAQTRTNPTDGAPHGVVAIGPGIVPQYDGAGDMRVLPIIMADIRWAGVNVQMRGTGLRADLVSDSRLAFGPVIGGRLPRNDADGPVGLLPEIGTAIEAGAFLGYRFGGDQLGQGSFQIEVSMVHDVSQTHNGLLGTASASYAVIRQPDVFFSLDAQTTWANQDYTRTYFGIDAAGAAASGLAAYRPGAGIKDVGAGVTAGYWFSRHFGVTARAGASYLVGDIADSPITDEGSRWQPAAGLMLSYRF</sequence>
<keyword evidence="4" id="KW-0472">Membrane</keyword>
<comment type="caution">
    <text evidence="7">The sequence shown here is derived from an EMBL/GenBank/DDBJ whole genome shotgun (WGS) entry which is preliminary data.</text>
</comment>
<proteinExistence type="inferred from homology"/>
<name>A0A2T5U773_9SPHN</name>
<organism evidence="7 8">
    <name type="scientific">Sphingomonas faeni</name>
    <dbReference type="NCBI Taxonomy" id="185950"/>
    <lineage>
        <taxon>Bacteria</taxon>
        <taxon>Pseudomonadati</taxon>
        <taxon>Pseudomonadota</taxon>
        <taxon>Alphaproteobacteria</taxon>
        <taxon>Sphingomonadales</taxon>
        <taxon>Sphingomonadaceae</taxon>
        <taxon>Sphingomonas</taxon>
    </lineage>
</organism>
<dbReference type="GO" id="GO:0009279">
    <property type="term" value="C:cell outer membrane"/>
    <property type="evidence" value="ECO:0007669"/>
    <property type="project" value="UniProtKB-SubCell"/>
</dbReference>
<dbReference type="GeneID" id="91005434"/>
<protein>
    <submittedName>
        <fullName evidence="7">Outer membrane scaffolding protein for murein synthesis (MipA/OmpV family)</fullName>
    </submittedName>
</protein>
<dbReference type="EMBL" id="QAYE01000003">
    <property type="protein sequence ID" value="PTW47355.1"/>
    <property type="molecule type" value="Genomic_DNA"/>
</dbReference>
<dbReference type="InterPro" id="IPR010583">
    <property type="entry name" value="MipA"/>
</dbReference>
<dbReference type="PANTHER" id="PTHR38776">
    <property type="entry name" value="MLTA-INTERACTING PROTEIN-RELATED"/>
    <property type="match status" value="1"/>
</dbReference>
<reference evidence="7 8" key="1">
    <citation type="submission" date="2018-04" db="EMBL/GenBank/DDBJ databases">
        <title>Genomic Encyclopedia of Type Strains, Phase III (KMG-III): the genomes of soil and plant-associated and newly described type strains.</title>
        <authorList>
            <person name="Whitman W."/>
        </authorList>
    </citation>
    <scope>NUCLEOTIDE SEQUENCE [LARGE SCALE GENOMIC DNA]</scope>
    <source>
        <strain evidence="7 8">MA-olki</strain>
    </source>
</reference>
<dbReference type="PANTHER" id="PTHR38776:SF1">
    <property type="entry name" value="MLTA-INTERACTING PROTEIN-RELATED"/>
    <property type="match status" value="1"/>
</dbReference>
<feature type="chain" id="PRO_5015568158" evidence="6">
    <location>
        <begin position="24"/>
        <end position="267"/>
    </location>
</feature>
<dbReference type="AlphaFoldDB" id="A0A2T5U773"/>
<evidence type="ECO:0000256" key="3">
    <source>
        <dbReference type="ARBA" id="ARBA00022729"/>
    </source>
</evidence>
<evidence type="ECO:0000313" key="8">
    <source>
        <dbReference type="Proteomes" id="UP000244013"/>
    </source>
</evidence>
<comment type="subcellular location">
    <subcellularLocation>
        <location evidence="1">Cell outer membrane</location>
    </subcellularLocation>
</comment>
<evidence type="ECO:0000256" key="5">
    <source>
        <dbReference type="ARBA" id="ARBA00023237"/>
    </source>
</evidence>
<keyword evidence="3 6" id="KW-0732">Signal</keyword>
<evidence type="ECO:0000256" key="6">
    <source>
        <dbReference type="SAM" id="SignalP"/>
    </source>
</evidence>
<keyword evidence="5" id="KW-0998">Cell outer membrane</keyword>
<evidence type="ECO:0000256" key="1">
    <source>
        <dbReference type="ARBA" id="ARBA00004442"/>
    </source>
</evidence>
<accession>A0A2T5U773</accession>
<dbReference type="Pfam" id="PF06629">
    <property type="entry name" value="MipA"/>
    <property type="match status" value="1"/>
</dbReference>
<dbReference type="OrthoDB" id="5462484at2"/>
<evidence type="ECO:0000256" key="4">
    <source>
        <dbReference type="ARBA" id="ARBA00023136"/>
    </source>
</evidence>
<feature type="signal peptide" evidence="6">
    <location>
        <begin position="1"/>
        <end position="23"/>
    </location>
</feature>
<evidence type="ECO:0000313" key="7">
    <source>
        <dbReference type="EMBL" id="PTW47355.1"/>
    </source>
</evidence>
<dbReference type="RefSeq" id="WP_107953579.1">
    <property type="nucleotide sequence ID" value="NZ_QAYE01000003.1"/>
</dbReference>
<evidence type="ECO:0000256" key="2">
    <source>
        <dbReference type="ARBA" id="ARBA00005722"/>
    </source>
</evidence>
<gene>
    <name evidence="7" type="ORF">C8J25_10370</name>
</gene>
<comment type="similarity">
    <text evidence="2">Belongs to the MipA/OmpV family.</text>
</comment>
<dbReference type="Proteomes" id="UP000244013">
    <property type="component" value="Unassembled WGS sequence"/>
</dbReference>